<dbReference type="STRING" id="768671.ThimaDRAFT_2114"/>
<dbReference type="EMBL" id="AFWV01000006">
    <property type="protein sequence ID" value="EGV18696.1"/>
    <property type="molecule type" value="Genomic_DNA"/>
</dbReference>
<dbReference type="Pfam" id="PF03886">
    <property type="entry name" value="ABC_trans_aux"/>
    <property type="match status" value="1"/>
</dbReference>
<evidence type="ECO:0000313" key="4">
    <source>
        <dbReference type="Proteomes" id="UP000005459"/>
    </source>
</evidence>
<dbReference type="OrthoDB" id="5949767at2"/>
<name>F9UB78_9GAMM</name>
<keyword evidence="1" id="KW-0732">Signal</keyword>
<dbReference type="SUPFAM" id="SSF159594">
    <property type="entry name" value="XCC0632-like"/>
    <property type="match status" value="1"/>
</dbReference>
<reference evidence="3 4" key="1">
    <citation type="submission" date="2011-06" db="EMBL/GenBank/DDBJ databases">
        <title>The draft genome of Thiocapsa marina 5811.</title>
        <authorList>
            <consortium name="US DOE Joint Genome Institute (JGI-PGF)"/>
            <person name="Lucas S."/>
            <person name="Han J."/>
            <person name="Cheng J.-F."/>
            <person name="Goodwin L."/>
            <person name="Pitluck S."/>
            <person name="Peters L."/>
            <person name="Land M.L."/>
            <person name="Hauser L."/>
            <person name="Vogl K."/>
            <person name="Liu Z."/>
            <person name="Imhoff J."/>
            <person name="Thiel V."/>
            <person name="Frigaard N.-U."/>
            <person name="Bryant D."/>
            <person name="Woyke T.J."/>
        </authorList>
    </citation>
    <scope>NUCLEOTIDE SEQUENCE [LARGE SCALE GENOMIC DNA]</scope>
    <source>
        <strain evidence="3 4">5811</strain>
    </source>
</reference>
<protein>
    <recommendedName>
        <fullName evidence="2">ABC-type transport auxiliary lipoprotein component domain-containing protein</fullName>
    </recommendedName>
</protein>
<accession>F9UB78</accession>
<evidence type="ECO:0000313" key="3">
    <source>
        <dbReference type="EMBL" id="EGV18696.1"/>
    </source>
</evidence>
<dbReference type="Proteomes" id="UP000005459">
    <property type="component" value="Unassembled WGS sequence"/>
</dbReference>
<dbReference type="AlphaFoldDB" id="F9UB78"/>
<organism evidence="3 4">
    <name type="scientific">Thiocapsa marina 5811</name>
    <dbReference type="NCBI Taxonomy" id="768671"/>
    <lineage>
        <taxon>Bacteria</taxon>
        <taxon>Pseudomonadati</taxon>
        <taxon>Pseudomonadota</taxon>
        <taxon>Gammaproteobacteria</taxon>
        <taxon>Chromatiales</taxon>
        <taxon>Chromatiaceae</taxon>
        <taxon>Thiocapsa</taxon>
    </lineage>
</organism>
<feature type="domain" description="ABC-type transport auxiliary lipoprotein component" evidence="2">
    <location>
        <begin position="32"/>
        <end position="188"/>
    </location>
</feature>
<evidence type="ECO:0000256" key="1">
    <source>
        <dbReference type="SAM" id="SignalP"/>
    </source>
</evidence>
<keyword evidence="4" id="KW-1185">Reference proteome</keyword>
<proteinExistence type="predicted"/>
<sequence>MSPDTALHRSKILILVLCALATGCASAPTRFYTLSSTLTPTGVTDAMSVSVGPVSIPAQVDRPQIVVTEGPNRVAVDETSRWASPLSDAIAGVVAANLIALLGTQQVTLFPQVTSANADYRVAIEVQTFESAPGSAAALSAVWSVRRKEDGKTQSGRTSVREPVSGAGFEALAAAHSRALTTLSRDIADALRSLSRSPALATPD</sequence>
<evidence type="ECO:0000259" key="2">
    <source>
        <dbReference type="Pfam" id="PF03886"/>
    </source>
</evidence>
<feature type="signal peptide" evidence="1">
    <location>
        <begin position="1"/>
        <end position="27"/>
    </location>
</feature>
<dbReference type="eggNOG" id="COG3009">
    <property type="taxonomic scope" value="Bacteria"/>
</dbReference>
<dbReference type="Gene3D" id="3.40.50.10610">
    <property type="entry name" value="ABC-type transport auxiliary lipoprotein component"/>
    <property type="match status" value="1"/>
</dbReference>
<gene>
    <name evidence="3" type="ORF">ThimaDRAFT_2114</name>
</gene>
<dbReference type="RefSeq" id="WP_007192989.1">
    <property type="nucleotide sequence ID" value="NZ_AFWV01000006.1"/>
</dbReference>
<feature type="chain" id="PRO_5003388641" description="ABC-type transport auxiliary lipoprotein component domain-containing protein" evidence="1">
    <location>
        <begin position="28"/>
        <end position="204"/>
    </location>
</feature>
<dbReference type="InterPro" id="IPR005586">
    <property type="entry name" value="ABC_trans_aux"/>
</dbReference>